<evidence type="ECO:0000313" key="3">
    <source>
        <dbReference type="EnsemblMetazoa" id="BGLB021121-PA"/>
    </source>
</evidence>
<feature type="transmembrane region" description="Helical" evidence="1">
    <location>
        <begin position="6"/>
        <end position="23"/>
    </location>
</feature>
<dbReference type="SUPFAM" id="SSF56436">
    <property type="entry name" value="C-type lectin-like"/>
    <property type="match status" value="1"/>
</dbReference>
<dbReference type="EnsemblMetazoa" id="BGLB021121-RA">
    <property type="protein sequence ID" value="BGLB021121-PA"/>
    <property type="gene ID" value="BGLB021121"/>
</dbReference>
<reference evidence="3" key="1">
    <citation type="submission" date="2020-05" db="UniProtKB">
        <authorList>
            <consortium name="EnsemblMetazoa"/>
        </authorList>
    </citation>
    <scope>IDENTIFICATION</scope>
    <source>
        <strain evidence="3">BB02</strain>
    </source>
</reference>
<feature type="domain" description="C-type lectin" evidence="2">
    <location>
        <begin position="51"/>
        <end position="169"/>
    </location>
</feature>
<dbReference type="CDD" id="cd00037">
    <property type="entry name" value="CLECT"/>
    <property type="match status" value="1"/>
</dbReference>
<organism evidence="3 4">
    <name type="scientific">Biomphalaria glabrata</name>
    <name type="common">Bloodfluke planorb</name>
    <name type="synonym">Freshwater snail</name>
    <dbReference type="NCBI Taxonomy" id="6526"/>
    <lineage>
        <taxon>Eukaryota</taxon>
        <taxon>Metazoa</taxon>
        <taxon>Spiralia</taxon>
        <taxon>Lophotrochozoa</taxon>
        <taxon>Mollusca</taxon>
        <taxon>Gastropoda</taxon>
        <taxon>Heterobranchia</taxon>
        <taxon>Euthyneura</taxon>
        <taxon>Panpulmonata</taxon>
        <taxon>Hygrophila</taxon>
        <taxon>Lymnaeoidea</taxon>
        <taxon>Planorbidae</taxon>
        <taxon>Biomphalaria</taxon>
    </lineage>
</organism>
<evidence type="ECO:0000256" key="1">
    <source>
        <dbReference type="SAM" id="Phobius"/>
    </source>
</evidence>
<proteinExistence type="predicted"/>
<dbReference type="Pfam" id="PF00059">
    <property type="entry name" value="Lectin_C"/>
    <property type="match status" value="1"/>
</dbReference>
<dbReference type="Proteomes" id="UP000076420">
    <property type="component" value="Unassembled WGS sequence"/>
</dbReference>
<dbReference type="InterPro" id="IPR016186">
    <property type="entry name" value="C-type_lectin-like/link_sf"/>
</dbReference>
<keyword evidence="1" id="KW-1133">Transmembrane helix</keyword>
<keyword evidence="1" id="KW-0472">Membrane</keyword>
<keyword evidence="1" id="KW-0812">Transmembrane</keyword>
<name>A0A2C9KLK9_BIOGL</name>
<sequence length="171" mass="20425">MRDNKIIFTILIFSAISFIVTSIEKRQTTRLETKCMKKKGFVYRYYKAVEKCFQFLFYDSYVEAINKCKGMGAQLATFKSDDHKILAYNYLDELYNLTAEGYHTYFFIGLDKRQDGVTFRWIDDGQPIKNASHYIDVFFYTEDDCVIMYTQHKDIWTCDCEDFVPFFCEIR</sequence>
<accession>A0A2C9KLK9</accession>
<dbReference type="Gene3D" id="3.10.100.10">
    <property type="entry name" value="Mannose-Binding Protein A, subunit A"/>
    <property type="match status" value="1"/>
</dbReference>
<evidence type="ECO:0000313" key="4">
    <source>
        <dbReference type="Proteomes" id="UP000076420"/>
    </source>
</evidence>
<dbReference type="SMART" id="SM00034">
    <property type="entry name" value="CLECT"/>
    <property type="match status" value="1"/>
</dbReference>
<dbReference type="InterPro" id="IPR016187">
    <property type="entry name" value="CTDL_fold"/>
</dbReference>
<protein>
    <recommendedName>
        <fullName evidence="2">C-type lectin domain-containing protein</fullName>
    </recommendedName>
</protein>
<gene>
    <name evidence="3" type="primary">106058727</name>
</gene>
<dbReference type="VEuPathDB" id="VectorBase:BGLAX_032405"/>
<evidence type="ECO:0000259" key="2">
    <source>
        <dbReference type="PROSITE" id="PS50041"/>
    </source>
</evidence>
<dbReference type="KEGG" id="bgt:106058727"/>
<dbReference type="VEuPathDB" id="VectorBase:BGLB021121"/>
<dbReference type="AlphaFoldDB" id="A0A2C9KLK9"/>
<dbReference type="InterPro" id="IPR001304">
    <property type="entry name" value="C-type_lectin-like"/>
</dbReference>
<dbReference type="PROSITE" id="PS50041">
    <property type="entry name" value="C_TYPE_LECTIN_2"/>
    <property type="match status" value="1"/>
</dbReference>